<sequence length="578" mass="66407">MSQGDFILQMPPISRSRLQVITGENHPDRSQRRRGGITRLTVDVPSAPAPGESRPPRWRSPEFFLYYAVFLAVVPWMIYLPVQLSSNTHPNYSLYRHRLKSGWFPGTEIDNSDAQYRSFRLNLPALGVLMAAFFALKFAYMHPVLRGSAPAHYLHRVPFYILVSLLMLVVLHGASIIKILFILSVNYALAKATGGTRLAVPATWLFNCGVLIANEWCEGYAFETLHPSFAFLDAWRGVYPRWHISFNITMLRLVSFGIDHHWACSRVGVTDPGSTMTYKQRAAFHHSRTTYTFGNYLAYALYAPLYIAGPIITFNDFMWQLIQPTEIAPRATARYALRFLISLLTMETLIHVMHVVAIKDARAWTGMTPAQLSLLGFWNLIFVWLKLLLPWRFFRLWALVDGLDPPENMIRCMANNYSPFGFWRSWHRSYNLWIVRYLYVPLGGAHRLVATSLLIFTFVALWHDLSPRLLAWGWLAALFILPEVIARRAFPQSTFGEVWWYRHLCAAGGVFNILLMMGANLVGFVLGMDGARYFANELSSSWDGIRFLFVACACLFVGVQIMFEYREEELRRGIQRRC</sequence>
<organism evidence="1 2">
    <name type="scientific">Russula earlei</name>
    <dbReference type="NCBI Taxonomy" id="71964"/>
    <lineage>
        <taxon>Eukaryota</taxon>
        <taxon>Fungi</taxon>
        <taxon>Dikarya</taxon>
        <taxon>Basidiomycota</taxon>
        <taxon>Agaricomycotina</taxon>
        <taxon>Agaricomycetes</taxon>
        <taxon>Russulales</taxon>
        <taxon>Russulaceae</taxon>
        <taxon>Russula</taxon>
    </lineage>
</organism>
<protein>
    <submittedName>
        <fullName evidence="1">MBOAT, membrane-bound O-acyltransferase family-domain-containing protein</fullName>
    </submittedName>
</protein>
<accession>A0ACC0UJS7</accession>
<dbReference type="EMBL" id="JAGFNK010000027">
    <property type="protein sequence ID" value="KAI9511082.1"/>
    <property type="molecule type" value="Genomic_DNA"/>
</dbReference>
<comment type="caution">
    <text evidence="1">The sequence shown here is derived from an EMBL/GenBank/DDBJ whole genome shotgun (WGS) entry which is preliminary data.</text>
</comment>
<evidence type="ECO:0000313" key="2">
    <source>
        <dbReference type="Proteomes" id="UP001207468"/>
    </source>
</evidence>
<name>A0ACC0UJS7_9AGAM</name>
<evidence type="ECO:0000313" key="1">
    <source>
        <dbReference type="EMBL" id="KAI9511082.1"/>
    </source>
</evidence>
<reference evidence="1" key="1">
    <citation type="submission" date="2021-03" db="EMBL/GenBank/DDBJ databases">
        <title>Evolutionary priming and transition to the ectomycorrhizal habit in an iconic lineage of mushroom-forming fungi: is preadaptation a requirement?</title>
        <authorList>
            <consortium name="DOE Joint Genome Institute"/>
            <person name="Looney B.P."/>
            <person name="Miyauchi S."/>
            <person name="Morin E."/>
            <person name="Drula E."/>
            <person name="Courty P.E."/>
            <person name="Chicoki N."/>
            <person name="Fauchery L."/>
            <person name="Kohler A."/>
            <person name="Kuo A."/>
            <person name="LaButti K."/>
            <person name="Pangilinan J."/>
            <person name="Lipzen A."/>
            <person name="Riley R."/>
            <person name="Andreopoulos W."/>
            <person name="He G."/>
            <person name="Johnson J."/>
            <person name="Barry K.W."/>
            <person name="Grigoriev I.V."/>
            <person name="Nagy L."/>
            <person name="Hibbett D."/>
            <person name="Henrissat B."/>
            <person name="Matheny P.B."/>
            <person name="Labbe J."/>
            <person name="Martin A.F."/>
        </authorList>
    </citation>
    <scope>NUCLEOTIDE SEQUENCE</scope>
    <source>
        <strain evidence="1">BPL698</strain>
    </source>
</reference>
<dbReference type="Proteomes" id="UP001207468">
    <property type="component" value="Unassembled WGS sequence"/>
</dbReference>
<gene>
    <name evidence="1" type="ORF">F5148DRAFT_1173573</name>
</gene>
<proteinExistence type="predicted"/>
<keyword evidence="2" id="KW-1185">Reference proteome</keyword>